<dbReference type="EMBL" id="DS231619">
    <property type="protein sequence ID" value="EDU48618.1"/>
    <property type="molecule type" value="Genomic_DNA"/>
</dbReference>
<dbReference type="HOGENOM" id="CLU_082453_1_0_1"/>
<evidence type="ECO:0000313" key="2">
    <source>
        <dbReference type="Proteomes" id="UP000001471"/>
    </source>
</evidence>
<accession>B2W7B0</accession>
<sequence>MSSSGKITSVEKTQYIHALRTHQVNTIGELRRIEKAFAVLGTPDCSEPMTSSWSYYVDSHGLLTELRGLTRNYPFSQLIPYYARYQASQPTMWAGHTPSAEQITQLTNAFAAEWNWALGQMLSHWAQPPAR</sequence>
<reference evidence="2" key="1">
    <citation type="journal article" date="2013" name="G3 (Bethesda)">
        <title>Comparative genomics of a plant-pathogenic fungus, Pyrenophora tritici-repentis, reveals transduplication and the impact of repeat elements on pathogenicity and population divergence.</title>
        <authorList>
            <person name="Manning V.A."/>
            <person name="Pandelova I."/>
            <person name="Dhillon B."/>
            <person name="Wilhelm L.J."/>
            <person name="Goodwin S.B."/>
            <person name="Berlin A.M."/>
            <person name="Figueroa M."/>
            <person name="Freitag M."/>
            <person name="Hane J.K."/>
            <person name="Henrissat B."/>
            <person name="Holman W.H."/>
            <person name="Kodira C.D."/>
            <person name="Martin J."/>
            <person name="Oliver R.P."/>
            <person name="Robbertse B."/>
            <person name="Schackwitz W."/>
            <person name="Schwartz D.C."/>
            <person name="Spatafora J.W."/>
            <person name="Turgeon B.G."/>
            <person name="Yandava C."/>
            <person name="Young S."/>
            <person name="Zhou S."/>
            <person name="Zeng Q."/>
            <person name="Grigoriev I.V."/>
            <person name="Ma L.-J."/>
            <person name="Ciuffetti L.M."/>
        </authorList>
    </citation>
    <scope>NUCLEOTIDE SEQUENCE [LARGE SCALE GENOMIC DNA]</scope>
    <source>
        <strain evidence="2">Pt-1C-BFP</strain>
    </source>
</reference>
<evidence type="ECO:0000313" key="1">
    <source>
        <dbReference type="EMBL" id="EDU48618.1"/>
    </source>
</evidence>
<gene>
    <name evidence="1" type="ORF">PTRG_05698</name>
</gene>
<dbReference type="eggNOG" id="ENOG502S5KU">
    <property type="taxonomic scope" value="Eukaryota"/>
</dbReference>
<dbReference type="Proteomes" id="UP000001471">
    <property type="component" value="Unassembled WGS sequence"/>
</dbReference>
<proteinExistence type="predicted"/>
<organism evidence="1 2">
    <name type="scientific">Pyrenophora tritici-repentis (strain Pt-1C-BFP)</name>
    <name type="common">Wheat tan spot fungus</name>
    <name type="synonym">Drechslera tritici-repentis</name>
    <dbReference type="NCBI Taxonomy" id="426418"/>
    <lineage>
        <taxon>Eukaryota</taxon>
        <taxon>Fungi</taxon>
        <taxon>Dikarya</taxon>
        <taxon>Ascomycota</taxon>
        <taxon>Pezizomycotina</taxon>
        <taxon>Dothideomycetes</taxon>
        <taxon>Pleosporomycetidae</taxon>
        <taxon>Pleosporales</taxon>
        <taxon>Pleosporineae</taxon>
        <taxon>Pleosporaceae</taxon>
        <taxon>Pyrenophora</taxon>
    </lineage>
</organism>
<dbReference type="OrthoDB" id="4932428at2759"/>
<dbReference type="AlphaFoldDB" id="B2W7B0"/>
<protein>
    <submittedName>
        <fullName evidence="1">Uncharacterized protein</fullName>
    </submittedName>
</protein>
<dbReference type="InParanoid" id="B2W7B0"/>
<name>B2W7B0_PYRTR</name>